<dbReference type="RefSeq" id="WP_163913137.1">
    <property type="nucleotide sequence ID" value="NZ_JAAAXX010000002.1"/>
</dbReference>
<dbReference type="GO" id="GO:0005524">
    <property type="term" value="F:ATP binding"/>
    <property type="evidence" value="ECO:0007669"/>
    <property type="project" value="UniProtKB-KW"/>
</dbReference>
<evidence type="ECO:0000256" key="4">
    <source>
        <dbReference type="ARBA" id="ARBA00022840"/>
    </source>
</evidence>
<dbReference type="Gene3D" id="2.70.50.60">
    <property type="entry name" value="abc- transporter (atp binding component) like domain"/>
    <property type="match status" value="1"/>
</dbReference>
<dbReference type="PROSITE" id="PS00211">
    <property type="entry name" value="ABC_TRANSPORTER_1"/>
    <property type="match status" value="1"/>
</dbReference>
<sequence>MSSEIAIKLQDVSKCYHIYGKPRDRLAQMFAGQRKKYYQEFWALRNISFEIKKGETVGIVGRNGSGKSTLLQVICGTLSQSSGDVATAGRIGALLELGSGFNPEFTGHENVYMNAAILGLSRAEVDERYDDIVAFADIGEFIHQPTKTYSSGMIVRLAFAVQAMIDPDILIVDEALAVGDERFQRKCFARLDELKAKGTSILFVSHSGPQVVEFCDRAILMERGEHICTATPMEVIRAYQKLIYAPAEEQPRLIEEFRSLGDSSAVVEVKEASEVSAEPVSIADEYYFDAAMVPDSTTVYPEQGARIDSFEIFDKQGRLCNVLQAGGDYDIVVSGILTESVSKVFLATHIRSVSGVVITGQRFPEEGKYFELERGEQSFRITFGFKMVMLPGVYFVGGGVWSETEPSCSHRILDALMFRLVSDQGVRSFGYMDASNNEPVLELL</sequence>
<evidence type="ECO:0000313" key="6">
    <source>
        <dbReference type="EMBL" id="KAF2391003.1"/>
    </source>
</evidence>
<dbReference type="InterPro" id="IPR015860">
    <property type="entry name" value="ABC_transpr_TagH-like"/>
</dbReference>
<evidence type="ECO:0000259" key="5">
    <source>
        <dbReference type="PROSITE" id="PS50893"/>
    </source>
</evidence>
<evidence type="ECO:0000256" key="1">
    <source>
        <dbReference type="ARBA" id="ARBA00005417"/>
    </source>
</evidence>
<dbReference type="PANTHER" id="PTHR46743:SF2">
    <property type="entry name" value="TEICHOIC ACIDS EXPORT ATP-BINDING PROTEIN TAGH"/>
    <property type="match status" value="1"/>
</dbReference>
<dbReference type="SUPFAM" id="SSF52540">
    <property type="entry name" value="P-loop containing nucleoside triphosphate hydrolases"/>
    <property type="match status" value="1"/>
</dbReference>
<comment type="caution">
    <text evidence="6">The sequence shown here is derived from an EMBL/GenBank/DDBJ whole genome shotgun (WGS) entry which is preliminary data.</text>
</comment>
<dbReference type="GO" id="GO:0016887">
    <property type="term" value="F:ATP hydrolysis activity"/>
    <property type="evidence" value="ECO:0007669"/>
    <property type="project" value="InterPro"/>
</dbReference>
<keyword evidence="4 6" id="KW-0067">ATP-binding</keyword>
<dbReference type="InterPro" id="IPR003439">
    <property type="entry name" value="ABC_transporter-like_ATP-bd"/>
</dbReference>
<dbReference type="InterPro" id="IPR029439">
    <property type="entry name" value="Wzt_C"/>
</dbReference>
<dbReference type="InterPro" id="IPR017871">
    <property type="entry name" value="ABC_transporter-like_CS"/>
</dbReference>
<dbReference type="AlphaFoldDB" id="A0A6L5BRN7"/>
<dbReference type="CDD" id="cd10147">
    <property type="entry name" value="Wzt_C-like"/>
    <property type="match status" value="1"/>
</dbReference>
<proteinExistence type="inferred from homology"/>
<dbReference type="PROSITE" id="PS50893">
    <property type="entry name" value="ABC_TRANSPORTER_2"/>
    <property type="match status" value="1"/>
</dbReference>
<feature type="domain" description="ABC transporter" evidence="5">
    <location>
        <begin position="7"/>
        <end position="248"/>
    </location>
</feature>
<accession>A0A6L5BRN7</accession>
<dbReference type="SMART" id="SM00382">
    <property type="entry name" value="AAA"/>
    <property type="match status" value="1"/>
</dbReference>
<dbReference type="EMBL" id="JAAAXX010000002">
    <property type="protein sequence ID" value="KAF2391003.1"/>
    <property type="molecule type" value="Genomic_DNA"/>
</dbReference>
<evidence type="ECO:0000256" key="2">
    <source>
        <dbReference type="ARBA" id="ARBA00022448"/>
    </source>
</evidence>
<dbReference type="Proteomes" id="UP000475265">
    <property type="component" value="Unassembled WGS sequence"/>
</dbReference>
<gene>
    <name evidence="6" type="ORF">FX983_05479</name>
</gene>
<dbReference type="GO" id="GO:0016020">
    <property type="term" value="C:membrane"/>
    <property type="evidence" value="ECO:0007669"/>
    <property type="project" value="InterPro"/>
</dbReference>
<comment type="similarity">
    <text evidence="1">Belongs to the ABC transporter superfamily.</text>
</comment>
<organism evidence="6 7">
    <name type="scientific">Pseudomonas frederiksbergensis</name>
    <dbReference type="NCBI Taxonomy" id="104087"/>
    <lineage>
        <taxon>Bacteria</taxon>
        <taxon>Pseudomonadati</taxon>
        <taxon>Pseudomonadota</taxon>
        <taxon>Gammaproteobacteria</taxon>
        <taxon>Pseudomonadales</taxon>
        <taxon>Pseudomonadaceae</taxon>
        <taxon>Pseudomonas</taxon>
    </lineage>
</organism>
<dbReference type="CDD" id="cd03220">
    <property type="entry name" value="ABC_KpsT_Wzt"/>
    <property type="match status" value="1"/>
</dbReference>
<dbReference type="Pfam" id="PF14524">
    <property type="entry name" value="Wzt_C"/>
    <property type="match status" value="1"/>
</dbReference>
<keyword evidence="2" id="KW-0813">Transport</keyword>
<evidence type="ECO:0000256" key="3">
    <source>
        <dbReference type="ARBA" id="ARBA00022741"/>
    </source>
</evidence>
<dbReference type="InterPro" id="IPR050683">
    <property type="entry name" value="Bact_Polysacc_Export_ATP-bd"/>
</dbReference>
<dbReference type="Gene3D" id="3.40.50.300">
    <property type="entry name" value="P-loop containing nucleotide triphosphate hydrolases"/>
    <property type="match status" value="1"/>
</dbReference>
<dbReference type="InterPro" id="IPR003593">
    <property type="entry name" value="AAA+_ATPase"/>
</dbReference>
<evidence type="ECO:0000313" key="7">
    <source>
        <dbReference type="Proteomes" id="UP000475265"/>
    </source>
</evidence>
<dbReference type="InterPro" id="IPR027417">
    <property type="entry name" value="P-loop_NTPase"/>
</dbReference>
<dbReference type="PANTHER" id="PTHR46743">
    <property type="entry name" value="TEICHOIC ACIDS EXPORT ATP-BINDING PROTEIN TAGH"/>
    <property type="match status" value="1"/>
</dbReference>
<reference evidence="6 7" key="1">
    <citation type="submission" date="2019-12" db="EMBL/GenBank/DDBJ databases">
        <title>Endophytic bacteria associated with Panax ginseng seedlings.</title>
        <authorList>
            <person name="Park J.M."/>
            <person name="Shin R."/>
            <person name="Jo S.H."/>
        </authorList>
    </citation>
    <scope>NUCLEOTIDE SEQUENCE [LARGE SCALE GENOMIC DNA]</scope>
    <source>
        <strain evidence="6 7">PgKB32</strain>
    </source>
</reference>
<protein>
    <submittedName>
        <fullName evidence="6">Teichoic acids export ATP-binding protein TagH</fullName>
    </submittedName>
</protein>
<dbReference type="Pfam" id="PF00005">
    <property type="entry name" value="ABC_tran"/>
    <property type="match status" value="1"/>
</dbReference>
<keyword evidence="3" id="KW-0547">Nucleotide-binding</keyword>
<dbReference type="GO" id="GO:0140359">
    <property type="term" value="F:ABC-type transporter activity"/>
    <property type="evidence" value="ECO:0007669"/>
    <property type="project" value="InterPro"/>
</dbReference>
<name>A0A6L5BRN7_9PSED</name>